<dbReference type="PANTHER" id="PTHR33231">
    <property type="entry name" value="30S RIBOSOMAL PROTEIN"/>
    <property type="match status" value="1"/>
</dbReference>
<dbReference type="STRING" id="1121014.N788_11515"/>
<dbReference type="CDD" id="cd00552">
    <property type="entry name" value="RaiA"/>
    <property type="match status" value="1"/>
</dbReference>
<proteinExistence type="inferred from homology"/>
<evidence type="ECO:0000256" key="3">
    <source>
        <dbReference type="ARBA" id="ARBA00038695"/>
    </source>
</evidence>
<dbReference type="EMBL" id="AVCJ01000008">
    <property type="protein sequence ID" value="KFL37031.1"/>
    <property type="molecule type" value="Genomic_DNA"/>
</dbReference>
<comment type="caution">
    <text evidence="6">The sequence shown here is derived from an EMBL/GenBank/DDBJ whole genome shotgun (WGS) entry which is preliminary data.</text>
</comment>
<reference evidence="6 7" key="2">
    <citation type="journal article" date="2015" name="Stand. Genomic Sci.">
        <title>High quality draft genomic sequence of Arenimonas donghaensis DSM 18148(T).</title>
        <authorList>
            <person name="Chen F."/>
            <person name="Wang H."/>
            <person name="Cao Y."/>
            <person name="Li X."/>
            <person name="Wang G."/>
        </authorList>
    </citation>
    <scope>NUCLEOTIDE SEQUENCE [LARGE SCALE GENOMIC DNA]</scope>
    <source>
        <strain evidence="6 7">HO3-R19</strain>
    </source>
</reference>
<dbReference type="PANTHER" id="PTHR33231:SF1">
    <property type="entry name" value="30S RIBOSOMAL PROTEIN"/>
    <property type="match status" value="1"/>
</dbReference>
<dbReference type="AlphaFoldDB" id="A0A087MJH8"/>
<sequence length="108" mass="12130">MRIDISGHQMDVTPALRDYVNDKFARVTRHYDHHAEARVILSVDKLDQRAEATVGTTGKTVHADAIAPDMYAAIDMLADKLDRLLLKQKEKMTDHHRGESAARSDSFG</sequence>
<dbReference type="SUPFAM" id="SSF69754">
    <property type="entry name" value="Ribosome binding protein Y (YfiA homologue)"/>
    <property type="match status" value="1"/>
</dbReference>
<evidence type="ECO:0000256" key="2">
    <source>
        <dbReference type="ARBA" id="ARBA00038434"/>
    </source>
</evidence>
<keyword evidence="1" id="KW-0810">Translation regulation</keyword>
<accession>A0A087MJH8</accession>
<dbReference type="Gene3D" id="3.30.160.100">
    <property type="entry name" value="Ribosome hibernation promotion factor-like"/>
    <property type="match status" value="1"/>
</dbReference>
<evidence type="ECO:0000256" key="4">
    <source>
        <dbReference type="ARBA" id="ARBA00041148"/>
    </source>
</evidence>
<dbReference type="GO" id="GO:0022627">
    <property type="term" value="C:cytosolic small ribosomal subunit"/>
    <property type="evidence" value="ECO:0007669"/>
    <property type="project" value="TreeGrafter"/>
</dbReference>
<evidence type="ECO:0000313" key="6">
    <source>
        <dbReference type="EMBL" id="KFL37031.1"/>
    </source>
</evidence>
<evidence type="ECO:0000256" key="1">
    <source>
        <dbReference type="ARBA" id="ARBA00022845"/>
    </source>
</evidence>
<evidence type="ECO:0000313" key="7">
    <source>
        <dbReference type="Proteomes" id="UP000029085"/>
    </source>
</evidence>
<dbReference type="NCBIfam" id="TIGR00741">
    <property type="entry name" value="yfiA"/>
    <property type="match status" value="1"/>
</dbReference>
<reference evidence="7" key="1">
    <citation type="submission" date="2013-08" db="EMBL/GenBank/DDBJ databases">
        <title>Genome sequencing of Arenimonas donghaensis.</title>
        <authorList>
            <person name="Chen F."/>
            <person name="Wang G."/>
        </authorList>
    </citation>
    <scope>NUCLEOTIDE SEQUENCE [LARGE SCALE GENOMIC DNA]</scope>
    <source>
        <strain evidence="7">HO3-R19</strain>
    </source>
</reference>
<dbReference type="InterPro" id="IPR050574">
    <property type="entry name" value="HPF/YfiA_ribosome-assoc"/>
</dbReference>
<protein>
    <recommendedName>
        <fullName evidence="4">Ribosome hibernation promoting factor</fullName>
    </recommendedName>
    <alternativeName>
        <fullName evidence="5">Hibernation factor HPF</fullName>
    </alternativeName>
</protein>
<evidence type="ECO:0000256" key="5">
    <source>
        <dbReference type="ARBA" id="ARBA00041319"/>
    </source>
</evidence>
<keyword evidence="7" id="KW-1185">Reference proteome</keyword>
<dbReference type="GO" id="GO:0043024">
    <property type="term" value="F:ribosomal small subunit binding"/>
    <property type="evidence" value="ECO:0007669"/>
    <property type="project" value="TreeGrafter"/>
</dbReference>
<dbReference type="InterPro" id="IPR003489">
    <property type="entry name" value="RHF/RaiA"/>
</dbReference>
<dbReference type="Pfam" id="PF02482">
    <property type="entry name" value="Ribosomal_S30AE"/>
    <property type="match status" value="1"/>
</dbReference>
<dbReference type="Proteomes" id="UP000029085">
    <property type="component" value="Unassembled WGS sequence"/>
</dbReference>
<dbReference type="InterPro" id="IPR036567">
    <property type="entry name" value="RHF-like"/>
</dbReference>
<comment type="subunit">
    <text evidence="3">Associates exclusively with 100S ribosomes, which are dimers of 70S ribosomes.</text>
</comment>
<dbReference type="RefSeq" id="WP_034222102.1">
    <property type="nucleotide sequence ID" value="NZ_AVCJ01000008.1"/>
</dbReference>
<name>A0A087MJH8_9GAMM</name>
<dbReference type="FunFam" id="3.30.160.100:FF:000001">
    <property type="entry name" value="Ribosome hibernation promoting factor"/>
    <property type="match status" value="1"/>
</dbReference>
<dbReference type="OrthoDB" id="9795980at2"/>
<gene>
    <name evidence="6" type="ORF">N788_11515</name>
</gene>
<dbReference type="GO" id="GO:0045900">
    <property type="term" value="P:negative regulation of translational elongation"/>
    <property type="evidence" value="ECO:0007669"/>
    <property type="project" value="TreeGrafter"/>
</dbReference>
<comment type="similarity">
    <text evidence="2">Belongs to the HPF/YfiA ribosome-associated protein family. Short HPF subfamily.</text>
</comment>
<dbReference type="PATRIC" id="fig|1121014.3.peg.1053"/>
<organism evidence="6 7">
    <name type="scientific">Arenimonas donghaensis DSM 18148 = HO3-R19</name>
    <dbReference type="NCBI Taxonomy" id="1121014"/>
    <lineage>
        <taxon>Bacteria</taxon>
        <taxon>Pseudomonadati</taxon>
        <taxon>Pseudomonadota</taxon>
        <taxon>Gammaproteobacteria</taxon>
        <taxon>Lysobacterales</taxon>
        <taxon>Lysobacteraceae</taxon>
        <taxon>Arenimonas</taxon>
    </lineage>
</organism>